<name>A0A545UBQ1_9GAMM</name>
<protein>
    <recommendedName>
        <fullName evidence="8">Ancillary SecYEG translocon subunit</fullName>
    </recommendedName>
</protein>
<dbReference type="InterPro" id="IPR026039">
    <property type="entry name" value="YfgM"/>
</dbReference>
<dbReference type="InterPro" id="IPR018704">
    <property type="entry name" value="SecYEG/CpoB_TPR"/>
</dbReference>
<keyword evidence="3" id="KW-0812">Transmembrane</keyword>
<keyword evidence="5" id="KW-0472">Membrane</keyword>
<keyword evidence="12" id="KW-1185">Reference proteome</keyword>
<proteinExistence type="inferred from homology"/>
<dbReference type="AlphaFoldDB" id="A0A545UBQ1"/>
<evidence type="ECO:0000256" key="8">
    <source>
        <dbReference type="ARBA" id="ARBA00024235"/>
    </source>
</evidence>
<evidence type="ECO:0000256" key="5">
    <source>
        <dbReference type="ARBA" id="ARBA00023136"/>
    </source>
</evidence>
<dbReference type="Pfam" id="PF09976">
    <property type="entry name" value="TPR_21"/>
    <property type="match status" value="1"/>
</dbReference>
<evidence type="ECO:0000256" key="6">
    <source>
        <dbReference type="ARBA" id="ARBA00023186"/>
    </source>
</evidence>
<organism evidence="11 12">
    <name type="scientific">Aliikangiella coralliicola</name>
    <dbReference type="NCBI Taxonomy" id="2592383"/>
    <lineage>
        <taxon>Bacteria</taxon>
        <taxon>Pseudomonadati</taxon>
        <taxon>Pseudomonadota</taxon>
        <taxon>Gammaproteobacteria</taxon>
        <taxon>Oceanospirillales</taxon>
        <taxon>Pleioneaceae</taxon>
        <taxon>Aliikangiella</taxon>
    </lineage>
</organism>
<gene>
    <name evidence="11" type="ORF">FLL46_13840</name>
</gene>
<dbReference type="PANTHER" id="PTHR38035:SF1">
    <property type="entry name" value="ANCILLARY SECYEG TRANSLOCON SUBUNIT"/>
    <property type="match status" value="1"/>
</dbReference>
<keyword evidence="6" id="KW-0143">Chaperone</keyword>
<keyword evidence="2" id="KW-1003">Cell membrane</keyword>
<feature type="compositionally biased region" description="Basic and acidic residues" evidence="9">
    <location>
        <begin position="252"/>
        <end position="262"/>
    </location>
</feature>
<feature type="region of interest" description="Disordered" evidence="9">
    <location>
        <begin position="234"/>
        <end position="262"/>
    </location>
</feature>
<sequence length="262" mass="28670">MANLRFTNQEFTVSYDTEEQQVEKLKEWWSDNGTPLIVGAVLGLAGFGGWKYWTEQEVAYQEAASDLYIKVTDSLKTEEKEGLTENALAVKSQYPESSYAILAAFQLAKQAVEADDLSKAVAELTWVVDNHAGNELAAIAKIRLARIFIQQDKAQQALTLVSLDEESGYYTLASLVKGDALMALERKTEALEAYKVASADTAISARHPSLQVKIDELNKTDAAFISKEVSETAAKAEATATSQDETSAESETESKEPQEAAK</sequence>
<dbReference type="SUPFAM" id="SSF48452">
    <property type="entry name" value="TPR-like"/>
    <property type="match status" value="1"/>
</dbReference>
<evidence type="ECO:0000256" key="9">
    <source>
        <dbReference type="SAM" id="MobiDB-lite"/>
    </source>
</evidence>
<evidence type="ECO:0000256" key="1">
    <source>
        <dbReference type="ARBA" id="ARBA00004401"/>
    </source>
</evidence>
<feature type="domain" description="Ancillary SecYEG translocon subunit/Cell division coordinator CpoB TPR" evidence="10">
    <location>
        <begin position="26"/>
        <end position="218"/>
    </location>
</feature>
<dbReference type="Gene3D" id="1.25.40.10">
    <property type="entry name" value="Tetratricopeptide repeat domain"/>
    <property type="match status" value="1"/>
</dbReference>
<keyword evidence="4" id="KW-1133">Transmembrane helix</keyword>
<dbReference type="GO" id="GO:0005886">
    <property type="term" value="C:plasma membrane"/>
    <property type="evidence" value="ECO:0007669"/>
    <property type="project" value="UniProtKB-SubCell"/>
</dbReference>
<evidence type="ECO:0000256" key="4">
    <source>
        <dbReference type="ARBA" id="ARBA00022989"/>
    </source>
</evidence>
<evidence type="ECO:0000256" key="3">
    <source>
        <dbReference type="ARBA" id="ARBA00022692"/>
    </source>
</evidence>
<feature type="compositionally biased region" description="Low complexity" evidence="9">
    <location>
        <begin position="234"/>
        <end position="245"/>
    </location>
</feature>
<accession>A0A545UBQ1</accession>
<dbReference type="OrthoDB" id="9789675at2"/>
<dbReference type="InterPro" id="IPR011990">
    <property type="entry name" value="TPR-like_helical_dom_sf"/>
</dbReference>
<evidence type="ECO:0000256" key="7">
    <source>
        <dbReference type="ARBA" id="ARBA00024197"/>
    </source>
</evidence>
<evidence type="ECO:0000313" key="11">
    <source>
        <dbReference type="EMBL" id="TQV86894.1"/>
    </source>
</evidence>
<comment type="caution">
    <text evidence="11">The sequence shown here is derived from an EMBL/GenBank/DDBJ whole genome shotgun (WGS) entry which is preliminary data.</text>
</comment>
<dbReference type="EMBL" id="VIKS01000009">
    <property type="protein sequence ID" value="TQV86894.1"/>
    <property type="molecule type" value="Genomic_DNA"/>
</dbReference>
<comment type="similarity">
    <text evidence="7">Belongs to the YfgM family.</text>
</comment>
<reference evidence="11 12" key="1">
    <citation type="submission" date="2019-07" db="EMBL/GenBank/DDBJ databases">
        <title>Draft genome for Aliikangiella sp. M105.</title>
        <authorList>
            <person name="Wang G."/>
        </authorList>
    </citation>
    <scope>NUCLEOTIDE SEQUENCE [LARGE SCALE GENOMIC DNA]</scope>
    <source>
        <strain evidence="11 12">M105</strain>
    </source>
</reference>
<comment type="subcellular location">
    <subcellularLocation>
        <location evidence="1">Cell membrane</location>
        <topology evidence="1">Single-pass type II membrane protein</topology>
    </subcellularLocation>
</comment>
<evidence type="ECO:0000313" key="12">
    <source>
        <dbReference type="Proteomes" id="UP000315439"/>
    </source>
</evidence>
<evidence type="ECO:0000256" key="2">
    <source>
        <dbReference type="ARBA" id="ARBA00022475"/>
    </source>
</evidence>
<dbReference type="GO" id="GO:0044877">
    <property type="term" value="F:protein-containing complex binding"/>
    <property type="evidence" value="ECO:0007669"/>
    <property type="project" value="InterPro"/>
</dbReference>
<evidence type="ECO:0000259" key="10">
    <source>
        <dbReference type="Pfam" id="PF09976"/>
    </source>
</evidence>
<dbReference type="Proteomes" id="UP000315439">
    <property type="component" value="Unassembled WGS sequence"/>
</dbReference>
<dbReference type="PANTHER" id="PTHR38035">
    <property type="entry name" value="UPF0070 PROTEIN YFGM"/>
    <property type="match status" value="1"/>
</dbReference>